<dbReference type="NCBIfam" id="NF006159">
    <property type="entry name" value="PRK08303.1"/>
    <property type="match status" value="1"/>
</dbReference>
<accession>A0A1B2HYH6</accession>
<dbReference type="PANTHER" id="PTHR44147:SF2">
    <property type="entry name" value="DEHYDROGENASE_REDUCTASE SDR FAMILY MEMBER 1"/>
    <property type="match status" value="1"/>
</dbReference>
<reference evidence="1 2" key="1">
    <citation type="submission" date="2016-07" db="EMBL/GenBank/DDBJ databases">
        <title>Complete genome sequence of the Lentzea guizhouensis DHS C013.</title>
        <authorList>
            <person name="Cao C."/>
        </authorList>
    </citation>
    <scope>NUCLEOTIDE SEQUENCE [LARGE SCALE GENOMIC DNA]</scope>
    <source>
        <strain evidence="1 2">DHS C013</strain>
    </source>
</reference>
<evidence type="ECO:0000313" key="1">
    <source>
        <dbReference type="EMBL" id="ANZ42753.1"/>
    </source>
</evidence>
<dbReference type="InterPro" id="IPR036291">
    <property type="entry name" value="NAD(P)-bd_dom_sf"/>
</dbReference>
<dbReference type="SUPFAM" id="SSF51735">
    <property type="entry name" value="NAD(P)-binding Rossmann-fold domains"/>
    <property type="match status" value="1"/>
</dbReference>
<dbReference type="PANTHER" id="PTHR44147">
    <property type="entry name" value="DEHYDROGENASE/REDUCTASE SDR FAMILY MEMBER 1"/>
    <property type="match status" value="1"/>
</dbReference>
<dbReference type="Gene3D" id="3.40.50.720">
    <property type="entry name" value="NAD(P)-binding Rossmann-like Domain"/>
    <property type="match status" value="1"/>
</dbReference>
<dbReference type="InterPro" id="IPR002347">
    <property type="entry name" value="SDR_fam"/>
</dbReference>
<gene>
    <name evidence="1" type="ORF">BBK82_15020</name>
</gene>
<dbReference type="Pfam" id="PF00106">
    <property type="entry name" value="adh_short"/>
    <property type="match status" value="1"/>
</dbReference>
<protein>
    <submittedName>
        <fullName evidence="1">Short-chain dehydrogenase</fullName>
    </submittedName>
</protein>
<keyword evidence="2" id="KW-1185">Reference proteome</keyword>
<evidence type="ECO:0000313" key="2">
    <source>
        <dbReference type="Proteomes" id="UP000093053"/>
    </source>
</evidence>
<dbReference type="Proteomes" id="UP000093053">
    <property type="component" value="Chromosome"/>
</dbReference>
<name>A0A1B2HYH6_9PSEU</name>
<dbReference type="KEGG" id="led:BBK82_15020"/>
<dbReference type="OrthoDB" id="63584at2"/>
<sequence length="298" mass="32809">MSGKVAVVTGATRGAGRAIAVELGAAGATVFVAGRTTRTQQSEIGRSETIEDTAELVDAAGGKGIPVRCDLTSPSDVDELAARIDRLDIFIDNAWGGENLVEWGKFWEHDLDRQLRMWRNGVETHLVAIHKLMPLVLKSDDGLVVEVTDGEDGDAYFVNLPYDAVKSSVRRFGEVLAKDLKDHPNVTALAATPGFLRSEQMLEGFGVTEENWRDAIKDVPDYALSETPHYLGRGLAHLAADENRGRFAGQCLSSWKLKREYGFTDLDGSQPDWGRWYDEVVKPRMAGQTVDADPEDYR</sequence>
<organism evidence="1 2">
    <name type="scientific">Lentzea guizhouensis</name>
    <dbReference type="NCBI Taxonomy" id="1586287"/>
    <lineage>
        <taxon>Bacteria</taxon>
        <taxon>Bacillati</taxon>
        <taxon>Actinomycetota</taxon>
        <taxon>Actinomycetes</taxon>
        <taxon>Pseudonocardiales</taxon>
        <taxon>Pseudonocardiaceae</taxon>
        <taxon>Lentzea</taxon>
    </lineage>
</organism>
<dbReference type="AlphaFoldDB" id="A0A1B2HYH6"/>
<dbReference type="STRING" id="1586287.BBK82_15020"/>
<dbReference type="EMBL" id="CP016793">
    <property type="protein sequence ID" value="ANZ42753.1"/>
    <property type="molecule type" value="Genomic_DNA"/>
</dbReference>
<dbReference type="PRINTS" id="PR00081">
    <property type="entry name" value="GDHRDH"/>
</dbReference>
<proteinExistence type="predicted"/>